<dbReference type="PANTHER" id="PTHR43312">
    <property type="entry name" value="D-THREO-ALDOSE 1-DEHYDROGENASE"/>
    <property type="match status" value="1"/>
</dbReference>
<dbReference type="Gene3D" id="3.20.20.100">
    <property type="entry name" value="NADP-dependent oxidoreductase domain"/>
    <property type="match status" value="1"/>
</dbReference>
<comment type="caution">
    <text evidence="2">The sequence shown here is derived from an EMBL/GenBank/DDBJ whole genome shotgun (WGS) entry which is preliminary data.</text>
</comment>
<dbReference type="RefSeq" id="WP_248475335.1">
    <property type="nucleotide sequence ID" value="NZ_JALPRF010000001.1"/>
</dbReference>
<protein>
    <submittedName>
        <fullName evidence="2">Aldo/keto reductase</fullName>
    </submittedName>
</protein>
<dbReference type="PANTHER" id="PTHR43312:SF1">
    <property type="entry name" value="NADP-DEPENDENT OXIDOREDUCTASE DOMAIN-CONTAINING PROTEIN"/>
    <property type="match status" value="1"/>
</dbReference>
<dbReference type="InterPro" id="IPR053135">
    <property type="entry name" value="AKR2_Oxidoreductase"/>
</dbReference>
<sequence>MNYRTFGRTGWEVSEIGYGMWGLADWTGSERSQIEKALDLAVERGCNFFDTAWGYGSGLSEQILGELLKRHPEKTLYSATKIPPKNRKWPSKPDFQLDDVFPSDYIVEYTEKSLQNLGVETINLLQFHVWEDAWAEREEWQDAITKLTQQGKVRAWGISINRWEPDNSLKTLQTGLIDAVQVIYNIFDQNPEDNLFPLCRELNLGVIARVPFDEGTLTGTFTKETTFPANDWRSTYFVPENLNSSVDHADALKPLIPEGMTMPEMALRFILSNPDVHTTIPGMRQLRNVEANTAVSDGRGLLPELLHELKGHRWDRTPTEWSQ</sequence>
<dbReference type="SUPFAM" id="SSF51430">
    <property type="entry name" value="NAD(P)-linked oxidoreductase"/>
    <property type="match status" value="1"/>
</dbReference>
<dbReference type="EMBL" id="JALPRF010000001">
    <property type="protein sequence ID" value="MCK8490526.1"/>
    <property type="molecule type" value="Genomic_DNA"/>
</dbReference>
<reference evidence="2 3" key="1">
    <citation type="submission" date="2022-04" db="EMBL/GenBank/DDBJ databases">
        <title>Spirosoma sp. strain RP8 genome sequencing and assembly.</title>
        <authorList>
            <person name="Jung Y."/>
        </authorList>
    </citation>
    <scope>NUCLEOTIDE SEQUENCE [LARGE SCALE GENOMIC DNA]</scope>
    <source>
        <strain evidence="2 3">RP8</strain>
    </source>
</reference>
<keyword evidence="3" id="KW-1185">Reference proteome</keyword>
<dbReference type="CDD" id="cd19086">
    <property type="entry name" value="AKR_AKR11C1"/>
    <property type="match status" value="1"/>
</dbReference>
<proteinExistence type="predicted"/>
<organism evidence="2 3">
    <name type="scientific">Spirosoma liriopis</name>
    <dbReference type="NCBI Taxonomy" id="2937440"/>
    <lineage>
        <taxon>Bacteria</taxon>
        <taxon>Pseudomonadati</taxon>
        <taxon>Bacteroidota</taxon>
        <taxon>Cytophagia</taxon>
        <taxon>Cytophagales</taxon>
        <taxon>Cytophagaceae</taxon>
        <taxon>Spirosoma</taxon>
    </lineage>
</organism>
<dbReference type="InterPro" id="IPR023210">
    <property type="entry name" value="NADP_OxRdtase_dom"/>
</dbReference>
<dbReference type="Proteomes" id="UP001202180">
    <property type="component" value="Unassembled WGS sequence"/>
</dbReference>
<dbReference type="InterPro" id="IPR036812">
    <property type="entry name" value="NAD(P)_OxRdtase_dom_sf"/>
</dbReference>
<evidence type="ECO:0000259" key="1">
    <source>
        <dbReference type="Pfam" id="PF00248"/>
    </source>
</evidence>
<dbReference type="Pfam" id="PF00248">
    <property type="entry name" value="Aldo_ket_red"/>
    <property type="match status" value="1"/>
</dbReference>
<feature type="domain" description="NADP-dependent oxidoreductase" evidence="1">
    <location>
        <begin position="15"/>
        <end position="296"/>
    </location>
</feature>
<gene>
    <name evidence="2" type="ORF">M0L20_01610</name>
</gene>
<name>A0ABT0HEE0_9BACT</name>
<accession>A0ABT0HEE0</accession>
<evidence type="ECO:0000313" key="3">
    <source>
        <dbReference type="Proteomes" id="UP001202180"/>
    </source>
</evidence>
<evidence type="ECO:0000313" key="2">
    <source>
        <dbReference type="EMBL" id="MCK8490526.1"/>
    </source>
</evidence>